<keyword evidence="5" id="KW-1185">Reference proteome</keyword>
<gene>
    <name evidence="4" type="ORF">NCTC13354_01667</name>
</gene>
<dbReference type="PANTHER" id="PTHR41386">
    <property type="entry name" value="INTEGRAL MEMBRANE PROTEIN-RELATED"/>
    <property type="match status" value="1"/>
</dbReference>
<evidence type="ECO:0000256" key="2">
    <source>
        <dbReference type="SAM" id="MobiDB-lite"/>
    </source>
</evidence>
<name>A0A448PG56_9ACTO</name>
<feature type="coiled-coil region" evidence="1">
    <location>
        <begin position="168"/>
        <end position="195"/>
    </location>
</feature>
<dbReference type="AlphaFoldDB" id="A0A448PG56"/>
<evidence type="ECO:0000313" key="5">
    <source>
        <dbReference type="Proteomes" id="UP000269542"/>
    </source>
</evidence>
<feature type="transmembrane region" description="Helical" evidence="3">
    <location>
        <begin position="42"/>
        <end position="59"/>
    </location>
</feature>
<keyword evidence="1" id="KW-0175">Coiled coil</keyword>
<evidence type="ECO:0000256" key="3">
    <source>
        <dbReference type="SAM" id="Phobius"/>
    </source>
</evidence>
<feature type="coiled-coil region" evidence="1">
    <location>
        <begin position="96"/>
        <end position="123"/>
    </location>
</feature>
<evidence type="ECO:0000313" key="4">
    <source>
        <dbReference type="EMBL" id="VEI13941.1"/>
    </source>
</evidence>
<evidence type="ECO:0000256" key="1">
    <source>
        <dbReference type="SAM" id="Coils"/>
    </source>
</evidence>
<dbReference type="OrthoDB" id="9795736at2"/>
<dbReference type="InterPro" id="IPR010406">
    <property type="entry name" value="DUF1003"/>
</dbReference>
<protein>
    <submittedName>
        <fullName evidence="4">Predicted membrane protein</fullName>
    </submittedName>
</protein>
<keyword evidence="3" id="KW-1133">Transmembrane helix</keyword>
<organism evidence="4 5">
    <name type="scientific">Trueperella bialowiezensis</name>
    <dbReference type="NCBI Taxonomy" id="312285"/>
    <lineage>
        <taxon>Bacteria</taxon>
        <taxon>Bacillati</taxon>
        <taxon>Actinomycetota</taxon>
        <taxon>Actinomycetes</taxon>
        <taxon>Actinomycetales</taxon>
        <taxon>Actinomycetaceae</taxon>
        <taxon>Trueperella</taxon>
    </lineage>
</organism>
<dbReference type="KEGG" id="tbw:NCTC13354_01667"/>
<dbReference type="Proteomes" id="UP000269542">
    <property type="component" value="Chromosome"/>
</dbReference>
<keyword evidence="3" id="KW-0472">Membrane</keyword>
<feature type="region of interest" description="Disordered" evidence="2">
    <location>
        <begin position="149"/>
        <end position="168"/>
    </location>
</feature>
<accession>A0A448PG56</accession>
<feature type="transmembrane region" description="Helical" evidence="3">
    <location>
        <begin position="71"/>
        <end position="93"/>
    </location>
</feature>
<dbReference type="Pfam" id="PF06210">
    <property type="entry name" value="DUF1003"/>
    <property type="match status" value="1"/>
</dbReference>
<proteinExistence type="predicted"/>
<dbReference type="PANTHER" id="PTHR41386:SF1">
    <property type="entry name" value="MEMBRANE PROTEIN"/>
    <property type="match status" value="1"/>
</dbReference>
<dbReference type="RefSeq" id="WP_126416989.1">
    <property type="nucleotide sequence ID" value="NZ_LR134476.1"/>
</dbReference>
<dbReference type="EMBL" id="LR134476">
    <property type="protein sequence ID" value="VEI13941.1"/>
    <property type="molecule type" value="Genomic_DNA"/>
</dbReference>
<sequence>MPESFDQPLDKRRRKIRRASLDSEAAGVIAERIARFTGTPKFIIWLTLFVAVWIAWNSLAPTHLRFDSAALGFTALTLMLSLQASYASPLILLAQNRQDARDRVSAEQDRQQAERNLADTEFLTREIASLRMSMQELATRDFVRSELRDQLDERGATSENDRDLGAELERRERTIAAQRQQIEDFQQKIAKLEERIATLEE</sequence>
<keyword evidence="3" id="KW-0812">Transmembrane</keyword>
<reference evidence="4 5" key="1">
    <citation type="submission" date="2018-12" db="EMBL/GenBank/DDBJ databases">
        <authorList>
            <consortium name="Pathogen Informatics"/>
        </authorList>
    </citation>
    <scope>NUCLEOTIDE SEQUENCE [LARGE SCALE GENOMIC DNA]</scope>
    <source>
        <strain evidence="4 5">NCTC13354</strain>
    </source>
</reference>